<accession>T1K6Z3</accession>
<dbReference type="STRING" id="32264.T1K6Z3"/>
<evidence type="ECO:0000313" key="2">
    <source>
        <dbReference type="EnsemblMetazoa" id="tetur06g02260.1"/>
    </source>
</evidence>
<protein>
    <submittedName>
        <fullName evidence="2">Uncharacterized protein</fullName>
    </submittedName>
</protein>
<dbReference type="PANTHER" id="PTHR47508">
    <property type="entry name" value="SAM DOMAIN-CONTAINING PROTEIN-RELATED"/>
    <property type="match status" value="1"/>
</dbReference>
<organism evidence="2 3">
    <name type="scientific">Tetranychus urticae</name>
    <name type="common">Two-spotted spider mite</name>
    <dbReference type="NCBI Taxonomy" id="32264"/>
    <lineage>
        <taxon>Eukaryota</taxon>
        <taxon>Metazoa</taxon>
        <taxon>Ecdysozoa</taxon>
        <taxon>Arthropoda</taxon>
        <taxon>Chelicerata</taxon>
        <taxon>Arachnida</taxon>
        <taxon>Acari</taxon>
        <taxon>Acariformes</taxon>
        <taxon>Trombidiformes</taxon>
        <taxon>Prostigmata</taxon>
        <taxon>Eleutherengona</taxon>
        <taxon>Raphignathae</taxon>
        <taxon>Tetranychoidea</taxon>
        <taxon>Tetranychidae</taxon>
        <taxon>Tetranychus</taxon>
    </lineage>
</organism>
<reference evidence="3" key="1">
    <citation type="submission" date="2011-08" db="EMBL/GenBank/DDBJ databases">
        <authorList>
            <person name="Rombauts S."/>
        </authorList>
    </citation>
    <scope>NUCLEOTIDE SEQUENCE</scope>
    <source>
        <strain evidence="3">London</strain>
    </source>
</reference>
<dbReference type="EMBL" id="CAEY01001797">
    <property type="status" value="NOT_ANNOTATED_CDS"/>
    <property type="molecule type" value="Genomic_DNA"/>
</dbReference>
<dbReference type="AlphaFoldDB" id="T1K6Z3"/>
<evidence type="ECO:0000256" key="1">
    <source>
        <dbReference type="SAM" id="MobiDB-lite"/>
    </source>
</evidence>
<reference evidence="2" key="2">
    <citation type="submission" date="2015-06" db="UniProtKB">
        <authorList>
            <consortium name="EnsemblMetazoa"/>
        </authorList>
    </citation>
    <scope>IDENTIFICATION</scope>
</reference>
<keyword evidence="3" id="KW-1185">Reference proteome</keyword>
<dbReference type="Proteomes" id="UP000015104">
    <property type="component" value="Unassembled WGS sequence"/>
</dbReference>
<evidence type="ECO:0000313" key="3">
    <source>
        <dbReference type="Proteomes" id="UP000015104"/>
    </source>
</evidence>
<dbReference type="EnsemblMetazoa" id="tetur06g02260.1">
    <property type="protein sequence ID" value="tetur06g02260.1"/>
    <property type="gene ID" value="tetur06g02260"/>
</dbReference>
<dbReference type="PANTHER" id="PTHR47508:SF1">
    <property type="entry name" value="NON-SPECIFIC SERINE_THREONINE PROTEIN KINASE"/>
    <property type="match status" value="1"/>
</dbReference>
<name>T1K6Z3_TETUR</name>
<feature type="region of interest" description="Disordered" evidence="1">
    <location>
        <begin position="163"/>
        <end position="186"/>
    </location>
</feature>
<sequence>MHFVDVNQIYELTKVVECDYRQIRTNFVQKYFPVLPYYASASVIIAYLTPRFASSRICAREVTLADVLRKPILPVMLEPTPWPLPGPMAVVMSSLVFVDLCGVGGHGGIGKSGDSETRFRDILNTISRCIAGNPDAAIPSRNQTLQHLFYPRSGDPRLSLTTITPDLRSDSPPLPQERPTTSGEAEEIADYYAMERTVEQASGDEMSVVSRLTNNPNNNNNRISNCSICNIV</sequence>
<dbReference type="HOGENOM" id="CLU_1196223_0_0_1"/>
<dbReference type="InterPro" id="IPR035897">
    <property type="entry name" value="Toll_tir_struct_dom_sf"/>
</dbReference>
<dbReference type="SUPFAM" id="SSF52200">
    <property type="entry name" value="Toll/Interleukin receptor TIR domain"/>
    <property type="match status" value="1"/>
</dbReference>
<proteinExistence type="predicted"/>